<organism evidence="1 2">
    <name type="scientific">Aromia moschata</name>
    <dbReference type="NCBI Taxonomy" id="1265417"/>
    <lineage>
        <taxon>Eukaryota</taxon>
        <taxon>Metazoa</taxon>
        <taxon>Ecdysozoa</taxon>
        <taxon>Arthropoda</taxon>
        <taxon>Hexapoda</taxon>
        <taxon>Insecta</taxon>
        <taxon>Pterygota</taxon>
        <taxon>Neoptera</taxon>
        <taxon>Endopterygota</taxon>
        <taxon>Coleoptera</taxon>
        <taxon>Polyphaga</taxon>
        <taxon>Cucujiformia</taxon>
        <taxon>Chrysomeloidea</taxon>
        <taxon>Cerambycidae</taxon>
        <taxon>Cerambycinae</taxon>
        <taxon>Callichromatini</taxon>
        <taxon>Aromia</taxon>
    </lineage>
</organism>
<dbReference type="Proteomes" id="UP001162162">
    <property type="component" value="Unassembled WGS sequence"/>
</dbReference>
<sequence length="106" mass="12253">MVKSVEILSVICRKRLKSVVLYRVCWSSQALSVTFNKTKFVSCNPTRGFASDLDTAQRMLLQNFNKPTETVVFQEPRFFGGLNHSQKDKSRLKINYAAEELHLRKK</sequence>
<name>A0AAV8YUS5_9CUCU</name>
<dbReference type="AlphaFoldDB" id="A0AAV8YUS5"/>
<comment type="caution">
    <text evidence="1">The sequence shown here is derived from an EMBL/GenBank/DDBJ whole genome shotgun (WGS) entry which is preliminary data.</text>
</comment>
<accession>A0AAV8YUS5</accession>
<keyword evidence="2" id="KW-1185">Reference proteome</keyword>
<protein>
    <submittedName>
        <fullName evidence="1">Uncharacterized protein</fullName>
    </submittedName>
</protein>
<evidence type="ECO:0000313" key="1">
    <source>
        <dbReference type="EMBL" id="KAJ8954852.1"/>
    </source>
</evidence>
<proteinExistence type="predicted"/>
<evidence type="ECO:0000313" key="2">
    <source>
        <dbReference type="Proteomes" id="UP001162162"/>
    </source>
</evidence>
<reference evidence="1" key="1">
    <citation type="journal article" date="2023" name="Insect Mol. Biol.">
        <title>Genome sequencing provides insights into the evolution of gene families encoding plant cell wall-degrading enzymes in longhorned beetles.</title>
        <authorList>
            <person name="Shin N.R."/>
            <person name="Okamura Y."/>
            <person name="Kirsch R."/>
            <person name="Pauchet Y."/>
        </authorList>
    </citation>
    <scope>NUCLEOTIDE SEQUENCE</scope>
    <source>
        <strain evidence="1">AMC_N1</strain>
    </source>
</reference>
<gene>
    <name evidence="1" type="ORF">NQ318_023416</name>
</gene>
<dbReference type="EMBL" id="JAPWTK010000043">
    <property type="protein sequence ID" value="KAJ8954852.1"/>
    <property type="molecule type" value="Genomic_DNA"/>
</dbReference>